<dbReference type="Proteomes" id="UP000694888">
    <property type="component" value="Unplaced"/>
</dbReference>
<keyword evidence="1" id="KW-0472">Membrane</keyword>
<evidence type="ECO:0000256" key="1">
    <source>
        <dbReference type="SAM" id="Phobius"/>
    </source>
</evidence>
<feature type="transmembrane region" description="Helical" evidence="1">
    <location>
        <begin position="114"/>
        <end position="134"/>
    </location>
</feature>
<accession>A0ABM0ZUA2</accession>
<keyword evidence="2" id="KW-1185">Reference proteome</keyword>
<evidence type="ECO:0000313" key="3">
    <source>
        <dbReference type="RefSeq" id="XP_012934601.1"/>
    </source>
</evidence>
<evidence type="ECO:0000313" key="2">
    <source>
        <dbReference type="Proteomes" id="UP000694888"/>
    </source>
</evidence>
<sequence length="194" mass="21871">MEECCWNNDSNFIGCQTIRSHKSLEDSVCKRIESSTTSIQETPLATGQLHAEIAALQEQIRYLTLANDILISGQAVLLEHIRNLTSEQAVFLRNLTESQSNRSCGQNPGDRFDIWILVTVNVSLIVFILGIGAYQNRNRLKELVCRKQNQRPEIGKDADGTDHDRRRRYLGGHELAPTSANIQIRRDSESSSDC</sequence>
<name>A0ABM0ZUA2_APLCA</name>
<proteinExistence type="predicted"/>
<dbReference type="GeneID" id="106011020"/>
<keyword evidence="1" id="KW-1133">Transmembrane helix</keyword>
<reference evidence="3" key="1">
    <citation type="submission" date="2025-08" db="UniProtKB">
        <authorList>
            <consortium name="RefSeq"/>
        </authorList>
    </citation>
    <scope>IDENTIFICATION</scope>
</reference>
<protein>
    <submittedName>
        <fullName evidence="3">Uncharacterized protein LOC106011020</fullName>
    </submittedName>
</protein>
<dbReference type="RefSeq" id="XP_012934601.1">
    <property type="nucleotide sequence ID" value="XM_013079147.2"/>
</dbReference>
<keyword evidence="1" id="KW-0812">Transmembrane</keyword>
<organism evidence="2 3">
    <name type="scientific">Aplysia californica</name>
    <name type="common">California sea hare</name>
    <dbReference type="NCBI Taxonomy" id="6500"/>
    <lineage>
        <taxon>Eukaryota</taxon>
        <taxon>Metazoa</taxon>
        <taxon>Spiralia</taxon>
        <taxon>Lophotrochozoa</taxon>
        <taxon>Mollusca</taxon>
        <taxon>Gastropoda</taxon>
        <taxon>Heterobranchia</taxon>
        <taxon>Euthyneura</taxon>
        <taxon>Tectipleura</taxon>
        <taxon>Aplysiida</taxon>
        <taxon>Aplysioidea</taxon>
        <taxon>Aplysiidae</taxon>
        <taxon>Aplysia</taxon>
    </lineage>
</organism>
<gene>
    <name evidence="3" type="primary">LOC106011020</name>
</gene>